<accession>A0A3A2ZV45</accession>
<proteinExistence type="predicted"/>
<protein>
    <submittedName>
        <fullName evidence="1">Uncharacterized protein</fullName>
    </submittedName>
</protein>
<reference evidence="2" key="1">
    <citation type="submission" date="2017-02" db="EMBL/GenBank/DDBJ databases">
        <authorList>
            <person name="Tafer H."/>
            <person name="Lopandic K."/>
        </authorList>
    </citation>
    <scope>NUCLEOTIDE SEQUENCE [LARGE SCALE GENOMIC DNA]</scope>
    <source>
        <strain evidence="2">CBS 366.77</strain>
    </source>
</reference>
<name>A0A3A2ZV45_9EURO</name>
<comment type="caution">
    <text evidence="1">The sequence shown here is derived from an EMBL/GenBank/DDBJ whole genome shotgun (WGS) entry which is preliminary data.</text>
</comment>
<dbReference type="EMBL" id="MVGC01000200">
    <property type="protein sequence ID" value="RJE21875.1"/>
    <property type="molecule type" value="Genomic_DNA"/>
</dbReference>
<dbReference type="AlphaFoldDB" id="A0A3A2ZV45"/>
<evidence type="ECO:0000313" key="1">
    <source>
        <dbReference type="EMBL" id="RJE21875.1"/>
    </source>
</evidence>
<dbReference type="Proteomes" id="UP000266188">
    <property type="component" value="Unassembled WGS sequence"/>
</dbReference>
<gene>
    <name evidence="1" type="ORF">PHISCL_05793</name>
</gene>
<sequence>MWLRTTRCLQYSGTCYGAVPHTCAEYIRLFISNSSPSISSSPDSSPFSLPLEAFWNWSAYRDGFRTFTPHGIRLADRPLSPSILEP</sequence>
<organism evidence="1 2">
    <name type="scientific">Aspergillus sclerotialis</name>
    <dbReference type="NCBI Taxonomy" id="2070753"/>
    <lineage>
        <taxon>Eukaryota</taxon>
        <taxon>Fungi</taxon>
        <taxon>Dikarya</taxon>
        <taxon>Ascomycota</taxon>
        <taxon>Pezizomycotina</taxon>
        <taxon>Eurotiomycetes</taxon>
        <taxon>Eurotiomycetidae</taxon>
        <taxon>Eurotiales</taxon>
        <taxon>Aspergillaceae</taxon>
        <taxon>Aspergillus</taxon>
        <taxon>Aspergillus subgen. Polypaecilum</taxon>
    </lineage>
</organism>
<evidence type="ECO:0000313" key="2">
    <source>
        <dbReference type="Proteomes" id="UP000266188"/>
    </source>
</evidence>
<keyword evidence="2" id="KW-1185">Reference proteome</keyword>